<dbReference type="RefSeq" id="WP_290260513.1">
    <property type="nucleotide sequence ID" value="NZ_JAUFQG010000004.1"/>
</dbReference>
<evidence type="ECO:0000313" key="2">
    <source>
        <dbReference type="Proteomes" id="UP001595840"/>
    </source>
</evidence>
<reference evidence="2" key="1">
    <citation type="journal article" date="2019" name="Int. J. Syst. Evol. Microbiol.">
        <title>The Global Catalogue of Microorganisms (GCM) 10K type strain sequencing project: providing services to taxonomists for standard genome sequencing and annotation.</title>
        <authorList>
            <consortium name="The Broad Institute Genomics Platform"/>
            <consortium name="The Broad Institute Genome Sequencing Center for Infectious Disease"/>
            <person name="Wu L."/>
            <person name="Ma J."/>
        </authorList>
    </citation>
    <scope>NUCLEOTIDE SEQUENCE [LARGE SCALE GENOMIC DNA]</scope>
    <source>
        <strain evidence="2">CECT 8570</strain>
    </source>
</reference>
<dbReference type="Proteomes" id="UP001595840">
    <property type="component" value="Unassembled WGS sequence"/>
</dbReference>
<dbReference type="GO" id="GO:0008791">
    <property type="term" value="F:arginine N-succinyltransferase activity"/>
    <property type="evidence" value="ECO:0007669"/>
    <property type="project" value="UniProtKB-EC"/>
</dbReference>
<keyword evidence="2" id="KW-1185">Reference proteome</keyword>
<dbReference type="InterPro" id="IPR016181">
    <property type="entry name" value="Acyl_CoA_acyltransferase"/>
</dbReference>
<comment type="caution">
    <text evidence="1">The sequence shown here is derived from an EMBL/GenBank/DDBJ whole genome shotgun (WGS) entry which is preliminary data.</text>
</comment>
<protein>
    <submittedName>
        <fullName evidence="1">Arginine N-succinyltransferase</fullName>
        <ecNumber evidence="1">2.3.1.109</ecNumber>
    </submittedName>
</protein>
<name>A0ABV8V3F9_9GAMM</name>
<proteinExistence type="predicted"/>
<dbReference type="EC" id="2.3.1.109" evidence="1"/>
<dbReference type="InterPro" id="IPR007041">
    <property type="entry name" value="Arg_succinylTrfase_AstA/AruG"/>
</dbReference>
<sequence>MNIRPVQISDISDLQDFMPRASCIFGSQLARTWQIENQVKESVTAFLYGEGESASNYIFVAYEKAQLMGMLELHTLIGYSINCLSYRRSKALHRSDMLSVCHEQQVITLDQGLLGQHSLALCVVANGREHLATDLISAALGFLASGQDKFSGHICISLPVSSGEHFWRVTGLPLTGISYQDCNHHHAELLPQTPLYECFLGGALLTADSNDALHEPLAIWLRQQGFIDSARLSVFDGGPILTRLLG</sequence>
<dbReference type="EMBL" id="JBHSCX010000006">
    <property type="protein sequence ID" value="MFC4362446.1"/>
    <property type="molecule type" value="Genomic_DNA"/>
</dbReference>
<dbReference type="SUPFAM" id="SSF55729">
    <property type="entry name" value="Acyl-CoA N-acyltransferases (Nat)"/>
    <property type="match status" value="1"/>
</dbReference>
<keyword evidence="1" id="KW-0012">Acyltransferase</keyword>
<organism evidence="1 2">
    <name type="scientific">Simiduia curdlanivorans</name>
    <dbReference type="NCBI Taxonomy" id="1492769"/>
    <lineage>
        <taxon>Bacteria</taxon>
        <taxon>Pseudomonadati</taxon>
        <taxon>Pseudomonadota</taxon>
        <taxon>Gammaproteobacteria</taxon>
        <taxon>Cellvibrionales</taxon>
        <taxon>Cellvibrionaceae</taxon>
        <taxon>Simiduia</taxon>
    </lineage>
</organism>
<keyword evidence="1" id="KW-0808">Transferase</keyword>
<dbReference type="Pfam" id="PF04958">
    <property type="entry name" value="AstA"/>
    <property type="match status" value="1"/>
</dbReference>
<accession>A0ABV8V3F9</accession>
<evidence type="ECO:0000313" key="1">
    <source>
        <dbReference type="EMBL" id="MFC4362446.1"/>
    </source>
</evidence>
<gene>
    <name evidence="1" type="ORF">ACFOX3_09035</name>
</gene>